<accession>A0A9X2EI03</accession>
<evidence type="ECO:0000256" key="5">
    <source>
        <dbReference type="ARBA" id="ARBA00022679"/>
    </source>
</evidence>
<name>A0A9X2EI03_9SPHN</name>
<dbReference type="GO" id="GO:0046656">
    <property type="term" value="P:folic acid biosynthetic process"/>
    <property type="evidence" value="ECO:0007669"/>
    <property type="project" value="UniProtKB-KW"/>
</dbReference>
<evidence type="ECO:0000256" key="2">
    <source>
        <dbReference type="ARBA" id="ARBA00005810"/>
    </source>
</evidence>
<dbReference type="PROSITE" id="PS00794">
    <property type="entry name" value="HPPK"/>
    <property type="match status" value="1"/>
</dbReference>
<sequence>MAKPYRAAVRQDKHLYGIGIGSNRRHVRHGLPQGVVEAAIARLEGDFGLFDASSIVLNRAFGGAGRDFANAAVILESELEPREMLAALKILEYEFGRRPGKRWGPRVLDLDILAWDGGAYHDRHLTVPHPALFDRETALLPLAQIAPHWRVANGPTLAQAADFLRRRKPKA</sequence>
<gene>
    <name evidence="14" type="primary">folK</name>
    <name evidence="14" type="ORF">NDO55_04625</name>
</gene>
<dbReference type="EC" id="2.7.6.3" evidence="3"/>
<dbReference type="CDD" id="cd00483">
    <property type="entry name" value="HPPK"/>
    <property type="match status" value="1"/>
</dbReference>
<dbReference type="SUPFAM" id="SSF55083">
    <property type="entry name" value="6-hydroxymethyl-7,8-dihydropterin pyrophosphokinase, HPPK"/>
    <property type="match status" value="1"/>
</dbReference>
<evidence type="ECO:0000256" key="11">
    <source>
        <dbReference type="ARBA" id="ARBA00029766"/>
    </source>
</evidence>
<evidence type="ECO:0000256" key="4">
    <source>
        <dbReference type="ARBA" id="ARBA00016218"/>
    </source>
</evidence>
<reference evidence="14" key="1">
    <citation type="submission" date="2022-06" db="EMBL/GenBank/DDBJ databases">
        <title>Sphingomicrobium sedimins sp. nov., a marine bacterium isolated from tidal flat.</title>
        <authorList>
            <person name="Kim C.-H."/>
            <person name="Yoo Y."/>
            <person name="Kim J.-J."/>
        </authorList>
    </citation>
    <scope>NUCLEOTIDE SEQUENCE</scope>
    <source>
        <strain evidence="14">GRR-S6-50</strain>
    </source>
</reference>
<proteinExistence type="inferred from homology"/>
<keyword evidence="6" id="KW-0547">Nucleotide-binding</keyword>
<keyword evidence="15" id="KW-1185">Reference proteome</keyword>
<dbReference type="GO" id="GO:0005524">
    <property type="term" value="F:ATP binding"/>
    <property type="evidence" value="ECO:0007669"/>
    <property type="project" value="UniProtKB-KW"/>
</dbReference>
<dbReference type="Pfam" id="PF01288">
    <property type="entry name" value="HPPK"/>
    <property type="match status" value="1"/>
</dbReference>
<keyword evidence="7" id="KW-0418">Kinase</keyword>
<evidence type="ECO:0000256" key="6">
    <source>
        <dbReference type="ARBA" id="ARBA00022741"/>
    </source>
</evidence>
<dbReference type="AlphaFoldDB" id="A0A9X2EI03"/>
<comment type="caution">
    <text evidence="14">The sequence shown here is derived from an EMBL/GenBank/DDBJ whole genome shotgun (WGS) entry which is preliminary data.</text>
</comment>
<evidence type="ECO:0000256" key="7">
    <source>
        <dbReference type="ARBA" id="ARBA00022777"/>
    </source>
</evidence>
<evidence type="ECO:0000256" key="1">
    <source>
        <dbReference type="ARBA" id="ARBA00005051"/>
    </source>
</evidence>
<keyword evidence="5 14" id="KW-0808">Transferase</keyword>
<protein>
    <recommendedName>
        <fullName evidence="4">2-amino-4-hydroxy-6-hydroxymethyldihydropteridine pyrophosphokinase</fullName>
        <ecNumber evidence="3">2.7.6.3</ecNumber>
    </recommendedName>
    <alternativeName>
        <fullName evidence="11">6-hydroxymethyl-7,8-dihydropterin pyrophosphokinase</fullName>
    </alternativeName>
    <alternativeName>
        <fullName evidence="12">7,8-dihydro-6-hydroxymethylpterin-pyrophosphokinase</fullName>
    </alternativeName>
</protein>
<dbReference type="PANTHER" id="PTHR43071">
    <property type="entry name" value="2-AMINO-4-HYDROXY-6-HYDROXYMETHYLDIHYDROPTERIDINE PYROPHOSPHOKINASE"/>
    <property type="match status" value="1"/>
</dbReference>
<comment type="similarity">
    <text evidence="2">Belongs to the HPPK family.</text>
</comment>
<evidence type="ECO:0000256" key="10">
    <source>
        <dbReference type="ARBA" id="ARBA00029409"/>
    </source>
</evidence>
<comment type="pathway">
    <text evidence="1">Cofactor biosynthesis; tetrahydrofolate biosynthesis; 2-amino-4-hydroxy-6-hydroxymethyl-7,8-dihydropteridine diphosphate from 7,8-dihydroneopterin triphosphate: step 4/4.</text>
</comment>
<comment type="function">
    <text evidence="10">Catalyzes the transfer of pyrophosphate from adenosine triphosphate (ATP) to 6-hydroxymethyl-7,8-dihydropterin, an enzymatic step in folate biosynthesis pathway.</text>
</comment>
<dbReference type="Proteomes" id="UP001155128">
    <property type="component" value="Unassembled WGS sequence"/>
</dbReference>
<dbReference type="InterPro" id="IPR000550">
    <property type="entry name" value="Hppk"/>
</dbReference>
<organism evidence="14 15">
    <name type="scientific">Sphingomicrobium sediminis</name>
    <dbReference type="NCBI Taxonomy" id="2950949"/>
    <lineage>
        <taxon>Bacteria</taxon>
        <taxon>Pseudomonadati</taxon>
        <taxon>Pseudomonadota</taxon>
        <taxon>Alphaproteobacteria</taxon>
        <taxon>Sphingomonadales</taxon>
        <taxon>Sphingomonadaceae</taxon>
        <taxon>Sphingomicrobium</taxon>
    </lineage>
</organism>
<dbReference type="NCBIfam" id="TIGR01498">
    <property type="entry name" value="folK"/>
    <property type="match status" value="1"/>
</dbReference>
<dbReference type="Gene3D" id="3.30.70.560">
    <property type="entry name" value="7,8-Dihydro-6-hydroxymethylpterin-pyrophosphokinase HPPK"/>
    <property type="match status" value="1"/>
</dbReference>
<keyword evidence="9" id="KW-0289">Folate biosynthesis</keyword>
<dbReference type="InterPro" id="IPR035907">
    <property type="entry name" value="Hppk_sf"/>
</dbReference>
<evidence type="ECO:0000313" key="14">
    <source>
        <dbReference type="EMBL" id="MCM8557101.1"/>
    </source>
</evidence>
<feature type="domain" description="7,8-dihydro-6-hydroxymethylpterin-pyrophosphokinase" evidence="13">
    <location>
        <begin position="102"/>
        <end position="113"/>
    </location>
</feature>
<evidence type="ECO:0000259" key="13">
    <source>
        <dbReference type="PROSITE" id="PS00794"/>
    </source>
</evidence>
<evidence type="ECO:0000256" key="8">
    <source>
        <dbReference type="ARBA" id="ARBA00022840"/>
    </source>
</evidence>
<dbReference type="RefSeq" id="WP_252112868.1">
    <property type="nucleotide sequence ID" value="NZ_JAMSHT010000001.1"/>
</dbReference>
<evidence type="ECO:0000256" key="3">
    <source>
        <dbReference type="ARBA" id="ARBA00013253"/>
    </source>
</evidence>
<dbReference type="EMBL" id="JAMSHT010000001">
    <property type="protein sequence ID" value="MCM8557101.1"/>
    <property type="molecule type" value="Genomic_DNA"/>
</dbReference>
<evidence type="ECO:0000256" key="9">
    <source>
        <dbReference type="ARBA" id="ARBA00022909"/>
    </source>
</evidence>
<evidence type="ECO:0000256" key="12">
    <source>
        <dbReference type="ARBA" id="ARBA00033413"/>
    </source>
</evidence>
<dbReference type="PANTHER" id="PTHR43071:SF1">
    <property type="entry name" value="2-AMINO-4-HYDROXY-6-HYDROXYMETHYLDIHYDROPTERIDINE PYROPHOSPHOKINASE"/>
    <property type="match status" value="1"/>
</dbReference>
<dbReference type="GO" id="GO:0016301">
    <property type="term" value="F:kinase activity"/>
    <property type="evidence" value="ECO:0007669"/>
    <property type="project" value="UniProtKB-KW"/>
</dbReference>
<dbReference type="GO" id="GO:0003848">
    <property type="term" value="F:2-amino-4-hydroxy-6-hydroxymethyldihydropteridine diphosphokinase activity"/>
    <property type="evidence" value="ECO:0007669"/>
    <property type="project" value="UniProtKB-EC"/>
</dbReference>
<keyword evidence="8" id="KW-0067">ATP-binding</keyword>
<evidence type="ECO:0000313" key="15">
    <source>
        <dbReference type="Proteomes" id="UP001155128"/>
    </source>
</evidence>